<reference evidence="2" key="1">
    <citation type="submission" date="2023-08" db="EMBL/GenBank/DDBJ databases">
        <authorList>
            <person name="Alioto T."/>
            <person name="Alioto T."/>
            <person name="Gomez Garrido J."/>
        </authorList>
    </citation>
    <scope>NUCLEOTIDE SEQUENCE</scope>
</reference>
<feature type="compositionally biased region" description="Basic residues" evidence="1">
    <location>
        <begin position="1"/>
        <end position="13"/>
    </location>
</feature>
<organism evidence="2 3">
    <name type="scientific">Octopus vulgaris</name>
    <name type="common">Common octopus</name>
    <dbReference type="NCBI Taxonomy" id="6645"/>
    <lineage>
        <taxon>Eukaryota</taxon>
        <taxon>Metazoa</taxon>
        <taxon>Spiralia</taxon>
        <taxon>Lophotrochozoa</taxon>
        <taxon>Mollusca</taxon>
        <taxon>Cephalopoda</taxon>
        <taxon>Coleoidea</taxon>
        <taxon>Octopodiformes</taxon>
        <taxon>Octopoda</taxon>
        <taxon>Incirrata</taxon>
        <taxon>Octopodidae</taxon>
        <taxon>Octopus</taxon>
    </lineage>
</organism>
<evidence type="ECO:0000313" key="3">
    <source>
        <dbReference type="Proteomes" id="UP001162480"/>
    </source>
</evidence>
<evidence type="ECO:0000313" key="2">
    <source>
        <dbReference type="EMBL" id="CAI9724909.1"/>
    </source>
</evidence>
<feature type="region of interest" description="Disordered" evidence="1">
    <location>
        <begin position="1"/>
        <end position="27"/>
    </location>
</feature>
<accession>A0AA36F5A2</accession>
<evidence type="ECO:0000256" key="1">
    <source>
        <dbReference type="SAM" id="MobiDB-lite"/>
    </source>
</evidence>
<proteinExistence type="predicted"/>
<dbReference type="Proteomes" id="UP001162480">
    <property type="component" value="Chromosome 6"/>
</dbReference>
<keyword evidence="3" id="KW-1185">Reference proteome</keyword>
<dbReference type="EMBL" id="OX597819">
    <property type="protein sequence ID" value="CAI9724909.1"/>
    <property type="molecule type" value="Genomic_DNA"/>
</dbReference>
<gene>
    <name evidence="2" type="ORF">OCTVUL_1B027916</name>
</gene>
<feature type="compositionally biased region" description="Basic and acidic residues" evidence="1">
    <location>
        <begin position="15"/>
        <end position="27"/>
    </location>
</feature>
<protein>
    <submittedName>
        <fullName evidence="2">Uncharacterized protein</fullName>
    </submittedName>
</protein>
<name>A0AA36F5A2_OCTVU</name>
<dbReference type="AlphaFoldDB" id="A0AA36F5A2"/>
<sequence length="146" mass="16827">MSRRKQSHPKPIKRLPGDENIDKELEDELDRKNLEDIKEEVLPTPAQISNHEDMESNFREEECEILRLVKGAGDDLQVCCTIPLPKNSCLGPFCGDIASNEESCDTLLEVLTKKDRKRSVWILIIWYPKLKNLILVQSLDLLFQNP</sequence>